<dbReference type="AlphaFoldDB" id="A0A1I7TQP9"/>
<accession>A0A1I7TQP9</accession>
<dbReference type="WBParaSite" id="Csp11.Scaffold629.g10819.t1">
    <property type="protein sequence ID" value="Csp11.Scaffold629.g10819.t1"/>
    <property type="gene ID" value="Csp11.Scaffold629.g10819"/>
</dbReference>
<proteinExistence type="predicted"/>
<keyword evidence="1" id="KW-1185">Reference proteome</keyword>
<evidence type="ECO:0000313" key="2">
    <source>
        <dbReference type="WBParaSite" id="Csp11.Scaffold629.g10819.t1"/>
    </source>
</evidence>
<protein>
    <submittedName>
        <fullName evidence="2">Serpentine receptor class gamma</fullName>
    </submittedName>
</protein>
<name>A0A1I7TQP9_9PELO</name>
<dbReference type="Proteomes" id="UP000095282">
    <property type="component" value="Unplaced"/>
</dbReference>
<organism evidence="1 2">
    <name type="scientific">Caenorhabditis tropicalis</name>
    <dbReference type="NCBI Taxonomy" id="1561998"/>
    <lineage>
        <taxon>Eukaryota</taxon>
        <taxon>Metazoa</taxon>
        <taxon>Ecdysozoa</taxon>
        <taxon>Nematoda</taxon>
        <taxon>Chromadorea</taxon>
        <taxon>Rhabditida</taxon>
        <taxon>Rhabditina</taxon>
        <taxon>Rhabditomorpha</taxon>
        <taxon>Rhabditoidea</taxon>
        <taxon>Rhabditidae</taxon>
        <taxon>Peloderinae</taxon>
        <taxon>Caenorhabditis</taxon>
    </lineage>
</organism>
<sequence>MANILSMKFRSCFISHSFKADVYPSLAFIMIVDTECLLFIPIITLENLAVVHSYNKGDDATCASTTDCGANRSDVN</sequence>
<evidence type="ECO:0000313" key="1">
    <source>
        <dbReference type="Proteomes" id="UP000095282"/>
    </source>
</evidence>
<reference evidence="2" key="1">
    <citation type="submission" date="2016-11" db="UniProtKB">
        <authorList>
            <consortium name="WormBaseParasite"/>
        </authorList>
    </citation>
    <scope>IDENTIFICATION</scope>
</reference>